<evidence type="ECO:0000259" key="4">
    <source>
        <dbReference type="PROSITE" id="PS01124"/>
    </source>
</evidence>
<accession>A0A9X1TE86</accession>
<dbReference type="EMBL" id="JAJTTC010000002">
    <property type="protein sequence ID" value="MCF0062696.1"/>
    <property type="molecule type" value="Genomic_DNA"/>
</dbReference>
<dbReference type="Pfam" id="PF22200">
    <property type="entry name" value="ExsA_N"/>
    <property type="match status" value="1"/>
</dbReference>
<gene>
    <name evidence="5" type="ORF">LXM26_14405</name>
</gene>
<keyword evidence="3" id="KW-0804">Transcription</keyword>
<dbReference type="PROSITE" id="PS00041">
    <property type="entry name" value="HTH_ARAC_FAMILY_1"/>
    <property type="match status" value="1"/>
</dbReference>
<name>A0A9X1TE86_9BACT</name>
<dbReference type="SUPFAM" id="SSF46689">
    <property type="entry name" value="Homeodomain-like"/>
    <property type="match status" value="1"/>
</dbReference>
<dbReference type="GO" id="GO:0043565">
    <property type="term" value="F:sequence-specific DNA binding"/>
    <property type="evidence" value="ECO:0007669"/>
    <property type="project" value="InterPro"/>
</dbReference>
<evidence type="ECO:0000256" key="2">
    <source>
        <dbReference type="ARBA" id="ARBA00023125"/>
    </source>
</evidence>
<dbReference type="InterPro" id="IPR018062">
    <property type="entry name" value="HTH_AraC-typ_CS"/>
</dbReference>
<organism evidence="5 6">
    <name type="scientific">Dyadobacter chenwenxiniae</name>
    <dbReference type="NCBI Taxonomy" id="2906456"/>
    <lineage>
        <taxon>Bacteria</taxon>
        <taxon>Pseudomonadati</taxon>
        <taxon>Bacteroidota</taxon>
        <taxon>Cytophagia</taxon>
        <taxon>Cytophagales</taxon>
        <taxon>Spirosomataceae</taxon>
        <taxon>Dyadobacter</taxon>
    </lineage>
</organism>
<keyword evidence="2" id="KW-0238">DNA-binding</keyword>
<dbReference type="Gene3D" id="1.10.10.60">
    <property type="entry name" value="Homeodomain-like"/>
    <property type="match status" value="2"/>
</dbReference>
<dbReference type="PANTHER" id="PTHR43280:SF2">
    <property type="entry name" value="HTH-TYPE TRANSCRIPTIONAL REGULATOR EXSA"/>
    <property type="match status" value="1"/>
</dbReference>
<dbReference type="Pfam" id="PF12833">
    <property type="entry name" value="HTH_18"/>
    <property type="match status" value="1"/>
</dbReference>
<evidence type="ECO:0000313" key="5">
    <source>
        <dbReference type="EMBL" id="MCF0062696.1"/>
    </source>
</evidence>
<dbReference type="InterPro" id="IPR009057">
    <property type="entry name" value="Homeodomain-like_sf"/>
</dbReference>
<sequence>MLRFPESVPNFRKNKIVSFEGIPAALFAMDQMEGSKNVFLTEHTLLFVLKGEKLIHFSAETLRISSSEVALLKRGIYSMSEYIPDEDRFEALLIFIPDEFFERIHLQFETPGKPDSEKPYMVVPSDELLDGFKLHYKSYICATLNNLEYILKVKLEELFLLLLSNQYKKDLLRFIGSIVDGAPLQMDHIVRKYLFQPITISELARLSGRSAAAFKRDFAIHYQSSPRSWINQQRLKHAQTLLNGTNQRVTEIAYACGYENVPHFIRIFKKEFGLTPALYRRKKTTI</sequence>
<dbReference type="GO" id="GO:0003700">
    <property type="term" value="F:DNA-binding transcription factor activity"/>
    <property type="evidence" value="ECO:0007669"/>
    <property type="project" value="InterPro"/>
</dbReference>
<dbReference type="PANTHER" id="PTHR43280">
    <property type="entry name" value="ARAC-FAMILY TRANSCRIPTIONAL REGULATOR"/>
    <property type="match status" value="1"/>
</dbReference>
<proteinExistence type="predicted"/>
<evidence type="ECO:0000256" key="1">
    <source>
        <dbReference type="ARBA" id="ARBA00023015"/>
    </source>
</evidence>
<evidence type="ECO:0000256" key="3">
    <source>
        <dbReference type="ARBA" id="ARBA00023163"/>
    </source>
</evidence>
<dbReference type="InterPro" id="IPR020449">
    <property type="entry name" value="Tscrpt_reg_AraC-type_HTH"/>
</dbReference>
<dbReference type="RefSeq" id="WP_234655785.1">
    <property type="nucleotide sequence ID" value="NZ_CP094997.1"/>
</dbReference>
<keyword evidence="6" id="KW-1185">Reference proteome</keyword>
<dbReference type="PROSITE" id="PS01124">
    <property type="entry name" value="HTH_ARAC_FAMILY_2"/>
    <property type="match status" value="1"/>
</dbReference>
<feature type="domain" description="HTH araC/xylS-type" evidence="4">
    <location>
        <begin position="184"/>
        <end position="282"/>
    </location>
</feature>
<keyword evidence="1" id="KW-0805">Transcription regulation</keyword>
<comment type="caution">
    <text evidence="5">The sequence shown here is derived from an EMBL/GenBank/DDBJ whole genome shotgun (WGS) entry which is preliminary data.</text>
</comment>
<dbReference type="InterPro" id="IPR018060">
    <property type="entry name" value="HTH_AraC"/>
</dbReference>
<dbReference type="SMART" id="SM00342">
    <property type="entry name" value="HTH_ARAC"/>
    <property type="match status" value="1"/>
</dbReference>
<dbReference type="Proteomes" id="UP001139000">
    <property type="component" value="Unassembled WGS sequence"/>
</dbReference>
<dbReference type="AlphaFoldDB" id="A0A9X1TE86"/>
<reference evidence="5" key="1">
    <citation type="submission" date="2021-12" db="EMBL/GenBank/DDBJ databases">
        <title>Novel species in genus Dyadobacter.</title>
        <authorList>
            <person name="Ma C."/>
        </authorList>
    </citation>
    <scope>NUCLEOTIDE SEQUENCE</scope>
    <source>
        <strain evidence="5">LJ419</strain>
    </source>
</reference>
<dbReference type="PRINTS" id="PR00032">
    <property type="entry name" value="HTHARAC"/>
</dbReference>
<protein>
    <submittedName>
        <fullName evidence="5">AraC family transcriptional regulator</fullName>
    </submittedName>
</protein>
<evidence type="ECO:0000313" key="6">
    <source>
        <dbReference type="Proteomes" id="UP001139000"/>
    </source>
</evidence>
<dbReference type="InterPro" id="IPR054015">
    <property type="entry name" value="ExsA-like_N"/>
</dbReference>